<keyword evidence="1" id="KW-0812">Transmembrane</keyword>
<name>A0AAU9I9L0_9CILI</name>
<feature type="transmembrane region" description="Helical" evidence="1">
    <location>
        <begin position="296"/>
        <end position="316"/>
    </location>
</feature>
<dbReference type="Proteomes" id="UP001162131">
    <property type="component" value="Unassembled WGS sequence"/>
</dbReference>
<protein>
    <submittedName>
        <fullName evidence="2">Uncharacterized protein</fullName>
    </submittedName>
</protein>
<dbReference type="AlphaFoldDB" id="A0AAU9I9L0"/>
<feature type="transmembrane region" description="Helical" evidence="1">
    <location>
        <begin position="145"/>
        <end position="162"/>
    </location>
</feature>
<proteinExistence type="predicted"/>
<evidence type="ECO:0000313" key="2">
    <source>
        <dbReference type="EMBL" id="CAG9310922.1"/>
    </source>
</evidence>
<dbReference type="EMBL" id="CAJZBQ010000003">
    <property type="protein sequence ID" value="CAG9310922.1"/>
    <property type="molecule type" value="Genomic_DNA"/>
</dbReference>
<evidence type="ECO:0000256" key="1">
    <source>
        <dbReference type="SAM" id="Phobius"/>
    </source>
</evidence>
<feature type="transmembrane region" description="Helical" evidence="1">
    <location>
        <begin position="182"/>
        <end position="202"/>
    </location>
</feature>
<keyword evidence="1" id="KW-0472">Membrane</keyword>
<feature type="transmembrane region" description="Helical" evidence="1">
    <location>
        <begin position="328"/>
        <end position="346"/>
    </location>
</feature>
<organism evidence="2 3">
    <name type="scientific">Blepharisma stoltei</name>
    <dbReference type="NCBI Taxonomy" id="1481888"/>
    <lineage>
        <taxon>Eukaryota</taxon>
        <taxon>Sar</taxon>
        <taxon>Alveolata</taxon>
        <taxon>Ciliophora</taxon>
        <taxon>Postciliodesmatophora</taxon>
        <taxon>Heterotrichea</taxon>
        <taxon>Heterotrichida</taxon>
        <taxon>Blepharismidae</taxon>
        <taxon>Blepharisma</taxon>
    </lineage>
</organism>
<reference evidence="2" key="1">
    <citation type="submission" date="2021-09" db="EMBL/GenBank/DDBJ databases">
        <authorList>
            <consortium name="AG Swart"/>
            <person name="Singh M."/>
            <person name="Singh A."/>
            <person name="Seah K."/>
            <person name="Emmerich C."/>
        </authorList>
    </citation>
    <scope>NUCLEOTIDE SEQUENCE</scope>
    <source>
        <strain evidence="2">ATCC30299</strain>
    </source>
</reference>
<feature type="transmembrane region" description="Helical" evidence="1">
    <location>
        <begin position="34"/>
        <end position="53"/>
    </location>
</feature>
<evidence type="ECO:0000313" key="3">
    <source>
        <dbReference type="Proteomes" id="UP001162131"/>
    </source>
</evidence>
<comment type="caution">
    <text evidence="2">The sequence shown here is derived from an EMBL/GenBank/DDBJ whole genome shotgun (WGS) entry which is preliminary data.</text>
</comment>
<accession>A0AAU9I9L0</accession>
<keyword evidence="1" id="KW-1133">Transmembrane helix</keyword>
<sequence>MTLLSGFVCVLILTLNLGICWCWLISPFNNKLKLYFILPFAWFYANYSVFWFFSQNEYLEISENSTTIVKLFENFTFTKIIIQIFSYFNYSQITYTLSLIAPTILWISPKIPLEIKLIKIGYCMIWNNIYIYQATLDENSYYGKFFPSLYPILHLCIFHYFYSKHSQGFSFHSIATIDDCQILMIFLLGLTWFLFALNRFYRNLPLGVSEILKIIFWFLIDYIIAYFTFTIFICIFGELAEDIYNNSYIIKSKPKTLKQIKSFVASELFGFVGLILAVLIWYYVYTWLDYYLSFPWLIAEGFIGTQVYAFSLCTSISKFQSSFKDKVVILNFIAFYLTVCISRAIFF</sequence>
<keyword evidence="3" id="KW-1185">Reference proteome</keyword>
<feature type="transmembrane region" description="Helical" evidence="1">
    <location>
        <begin position="214"/>
        <end position="239"/>
    </location>
</feature>
<feature type="transmembrane region" description="Helical" evidence="1">
    <location>
        <begin position="260"/>
        <end position="284"/>
    </location>
</feature>
<gene>
    <name evidence="2" type="ORF">BSTOLATCC_MIC2636</name>
</gene>